<evidence type="ECO:0000256" key="8">
    <source>
        <dbReference type="ARBA" id="ARBA00022989"/>
    </source>
</evidence>
<evidence type="ECO:0000256" key="6">
    <source>
        <dbReference type="ARBA" id="ARBA00022692"/>
    </source>
</evidence>
<dbReference type="InterPro" id="IPR004713">
    <property type="entry name" value="CaH_exchang"/>
</dbReference>
<evidence type="ECO:0000256" key="7">
    <source>
        <dbReference type="ARBA" id="ARBA00022837"/>
    </source>
</evidence>
<evidence type="ECO:0000256" key="12">
    <source>
        <dbReference type="SAM" id="MobiDB-lite"/>
    </source>
</evidence>
<keyword evidence="4 11" id="KW-0050">Antiport</keyword>
<dbReference type="InterPro" id="IPR044880">
    <property type="entry name" value="NCX_ion-bd_dom_sf"/>
</dbReference>
<comment type="caution">
    <text evidence="11">Lacks conserved residue(s) required for the propagation of feature annotation.</text>
</comment>
<dbReference type="Proteomes" id="UP000815325">
    <property type="component" value="Unassembled WGS sequence"/>
</dbReference>
<feature type="domain" description="Sodium/calcium exchanger membrane region" evidence="13">
    <location>
        <begin position="121"/>
        <end position="274"/>
    </location>
</feature>
<keyword evidence="9 11" id="KW-0406">Ion transport</keyword>
<feature type="transmembrane region" description="Helical" evidence="11">
    <location>
        <begin position="99"/>
        <end position="115"/>
    </location>
</feature>
<dbReference type="Gene3D" id="1.20.1420.30">
    <property type="entry name" value="NCX, central ion-binding region"/>
    <property type="match status" value="1"/>
</dbReference>
<evidence type="ECO:0000256" key="5">
    <source>
        <dbReference type="ARBA" id="ARBA00022568"/>
    </source>
</evidence>
<name>A0ABQ7H6G3_DUNSA</name>
<evidence type="ECO:0000256" key="2">
    <source>
        <dbReference type="ARBA" id="ARBA00008248"/>
    </source>
</evidence>
<dbReference type="NCBIfam" id="TIGR00378">
    <property type="entry name" value="cax"/>
    <property type="match status" value="1"/>
</dbReference>
<feature type="domain" description="Sodium/calcium exchanger membrane region" evidence="13">
    <location>
        <begin position="337"/>
        <end position="462"/>
    </location>
</feature>
<comment type="caution">
    <text evidence="14">The sequence shown here is derived from an EMBL/GenBank/DDBJ whole genome shotgun (WGS) entry which is preliminary data.</text>
</comment>
<feature type="compositionally biased region" description="Basic and acidic residues" evidence="12">
    <location>
        <begin position="298"/>
        <end position="313"/>
    </location>
</feature>
<gene>
    <name evidence="14" type="ORF">DUNSADRAFT_7048</name>
</gene>
<dbReference type="PANTHER" id="PTHR31503:SF22">
    <property type="entry name" value="VACUOLAR CALCIUM ION TRANSPORTER"/>
    <property type="match status" value="1"/>
</dbReference>
<evidence type="ECO:0000256" key="10">
    <source>
        <dbReference type="ARBA" id="ARBA00023136"/>
    </source>
</evidence>
<comment type="subcellular location">
    <subcellularLocation>
        <location evidence="1">Endomembrane system</location>
        <topology evidence="1">Multi-pass membrane protein</topology>
    </subcellularLocation>
    <subcellularLocation>
        <location evidence="11">Vacuole membrane</location>
    </subcellularLocation>
</comment>
<proteinExistence type="inferred from homology"/>
<feature type="transmembrane region" description="Helical" evidence="11">
    <location>
        <begin position="225"/>
        <end position="242"/>
    </location>
</feature>
<comment type="function">
    <text evidence="11">Vacuolar cation/proton exchanger (CAX). Translocates Ca(2+) and other metal ions into vacuoles using the proton gradient formed by H(+)-ATPase and H(+)-pyrophosphatase.</text>
</comment>
<evidence type="ECO:0000256" key="4">
    <source>
        <dbReference type="ARBA" id="ARBA00022449"/>
    </source>
</evidence>
<dbReference type="PANTHER" id="PTHR31503">
    <property type="entry name" value="VACUOLAR CALCIUM ION TRANSPORTER"/>
    <property type="match status" value="1"/>
</dbReference>
<evidence type="ECO:0000313" key="14">
    <source>
        <dbReference type="EMBL" id="KAF5842440.1"/>
    </source>
</evidence>
<organism evidence="14 15">
    <name type="scientific">Dunaliella salina</name>
    <name type="common">Green alga</name>
    <name type="synonym">Protococcus salinus</name>
    <dbReference type="NCBI Taxonomy" id="3046"/>
    <lineage>
        <taxon>Eukaryota</taxon>
        <taxon>Viridiplantae</taxon>
        <taxon>Chlorophyta</taxon>
        <taxon>core chlorophytes</taxon>
        <taxon>Chlorophyceae</taxon>
        <taxon>CS clade</taxon>
        <taxon>Chlamydomonadales</taxon>
        <taxon>Dunaliellaceae</taxon>
        <taxon>Dunaliella</taxon>
    </lineage>
</organism>
<evidence type="ECO:0000313" key="15">
    <source>
        <dbReference type="Proteomes" id="UP000815325"/>
    </source>
</evidence>
<dbReference type="InterPro" id="IPR004837">
    <property type="entry name" value="NaCa_Exmemb"/>
</dbReference>
<dbReference type="InterPro" id="IPR004798">
    <property type="entry name" value="CAX-like"/>
</dbReference>
<feature type="transmembrane region" description="Helical" evidence="11">
    <location>
        <begin position="254"/>
        <end position="272"/>
    </location>
</feature>
<feature type="region of interest" description="Disordered" evidence="12">
    <location>
        <begin position="283"/>
        <end position="314"/>
    </location>
</feature>
<keyword evidence="7 11" id="KW-0106">Calcium</keyword>
<evidence type="ECO:0000256" key="9">
    <source>
        <dbReference type="ARBA" id="ARBA00023065"/>
    </source>
</evidence>
<keyword evidence="5 11" id="KW-0109">Calcium transport</keyword>
<sequence>MSTPLGPRNARSAALQAVRVACRVGRMKILAKRLNEEDPEKKDSLTASLLSPARDGVVDCEAIQSPAPEDGSLHPAPPKRQNPVLSDLSAMRELITSQWVNTLLVCVPLGLLAGFQGWSPITVFCWNFMALVPLALLLGDVTEDLALRLGPVTGGLVNATFGNVTEVVLSIAALHKGLLSVVANSLVGSILSNLLLVMGMSFFVGGFVRKTQEWNTTSNRSYNSLLYLASIGIVLPTAAAHVVPSQGENWVLDVSRGVAVLLLLCYVAYLVFQLHTHHDLFDEPEEEPSLGPPNPSHVDLHQASDGFHSRSDHQSQGTTVAKMLVTDAIRQIFVRWFLTGALEETSKDTGISTAFLSIVVLPIAGNACEHITAVVVASKDKMDLSLGIAVGSSLQIALFAIPVVVLVGWLIGQPMSLNYDLFSVIALMLAVMQAAQVTADAQSHWFMGVQLCVLYFLIAIVYWFRVDDPN</sequence>
<keyword evidence="11" id="KW-0926">Vacuole</keyword>
<feature type="transmembrane region" description="Helical" evidence="11">
    <location>
        <begin position="417"/>
        <end position="438"/>
    </location>
</feature>
<keyword evidence="10 11" id="KW-0472">Membrane</keyword>
<keyword evidence="8 11" id="KW-1133">Transmembrane helix</keyword>
<keyword evidence="3 11" id="KW-0813">Transport</keyword>
<comment type="similarity">
    <text evidence="2">Belongs to the Ca(2+):cation antiporter (CaCA) (TC 2.A.19) family. Cation/proton exchanger (CAX) subfamily.</text>
</comment>
<reference evidence="14" key="1">
    <citation type="submission" date="2017-08" db="EMBL/GenBank/DDBJ databases">
        <authorList>
            <person name="Polle J.E."/>
            <person name="Barry K."/>
            <person name="Cushman J."/>
            <person name="Schmutz J."/>
            <person name="Tran D."/>
            <person name="Hathwaick L.T."/>
            <person name="Yim W.C."/>
            <person name="Jenkins J."/>
            <person name="Mckie-Krisberg Z.M."/>
            <person name="Prochnik S."/>
            <person name="Lindquist E."/>
            <person name="Dockter R.B."/>
            <person name="Adam C."/>
            <person name="Molina H."/>
            <person name="Bunkerborg J."/>
            <person name="Jin E."/>
            <person name="Buchheim M."/>
            <person name="Magnuson J."/>
        </authorList>
    </citation>
    <scope>NUCLEOTIDE SEQUENCE</scope>
    <source>
        <strain evidence="14">CCAP 19/18</strain>
    </source>
</reference>
<dbReference type="EMBL" id="MU069461">
    <property type="protein sequence ID" value="KAF5842440.1"/>
    <property type="molecule type" value="Genomic_DNA"/>
</dbReference>
<evidence type="ECO:0000259" key="13">
    <source>
        <dbReference type="Pfam" id="PF01699"/>
    </source>
</evidence>
<keyword evidence="15" id="KW-1185">Reference proteome</keyword>
<feature type="transmembrane region" description="Helical" evidence="11">
    <location>
        <begin position="386"/>
        <end position="411"/>
    </location>
</feature>
<evidence type="ECO:0000256" key="3">
    <source>
        <dbReference type="ARBA" id="ARBA00022448"/>
    </source>
</evidence>
<feature type="transmembrane region" description="Helical" evidence="11">
    <location>
        <begin position="181"/>
        <end position="204"/>
    </location>
</feature>
<accession>A0ABQ7H6G3</accession>
<feature type="transmembrane region" description="Helical" evidence="11">
    <location>
        <begin position="445"/>
        <end position="464"/>
    </location>
</feature>
<evidence type="ECO:0000256" key="11">
    <source>
        <dbReference type="RuleBase" id="RU365028"/>
    </source>
</evidence>
<protein>
    <recommendedName>
        <fullName evidence="11">Vacuolar cation/proton exchanger</fullName>
    </recommendedName>
</protein>
<keyword evidence="6 11" id="KW-0812">Transmembrane</keyword>
<evidence type="ECO:0000256" key="1">
    <source>
        <dbReference type="ARBA" id="ARBA00004127"/>
    </source>
</evidence>
<dbReference type="Pfam" id="PF01699">
    <property type="entry name" value="Na_Ca_ex"/>
    <property type="match status" value="2"/>
</dbReference>